<name>D1PKA1_9FIRM</name>
<dbReference type="Proteomes" id="UP000003438">
    <property type="component" value="Unassembled WGS sequence"/>
</dbReference>
<dbReference type="InterPro" id="IPR029032">
    <property type="entry name" value="AhpD-like"/>
</dbReference>
<dbReference type="Gene3D" id="1.20.1290.10">
    <property type="entry name" value="AhpD-like"/>
    <property type="match status" value="1"/>
</dbReference>
<organism evidence="2 3">
    <name type="scientific">Subdoligranulum variabile DSM 15176</name>
    <dbReference type="NCBI Taxonomy" id="411471"/>
    <lineage>
        <taxon>Bacteria</taxon>
        <taxon>Bacillati</taxon>
        <taxon>Bacillota</taxon>
        <taxon>Clostridia</taxon>
        <taxon>Eubacteriales</taxon>
        <taxon>Oscillospiraceae</taxon>
        <taxon>Subdoligranulum</taxon>
    </lineage>
</organism>
<dbReference type="eggNOG" id="COG0599">
    <property type="taxonomic scope" value="Bacteria"/>
</dbReference>
<reference evidence="2" key="1">
    <citation type="submission" date="2009-12" db="EMBL/GenBank/DDBJ databases">
        <authorList>
            <person name="Weinstock G."/>
            <person name="Sodergren E."/>
            <person name="Clifton S."/>
            <person name="Fulton L."/>
            <person name="Fulton B."/>
            <person name="Courtney L."/>
            <person name="Fronick C."/>
            <person name="Harrison M."/>
            <person name="Strong C."/>
            <person name="Farmer C."/>
            <person name="Delahaunty K."/>
            <person name="Markovic C."/>
            <person name="Hall O."/>
            <person name="Minx P."/>
            <person name="Tomlinson C."/>
            <person name="Mitreva M."/>
            <person name="Nelson J."/>
            <person name="Hou S."/>
            <person name="Wollam A."/>
            <person name="Pepin K.H."/>
            <person name="Johnson M."/>
            <person name="Bhonagiri V."/>
            <person name="Nash W.E."/>
            <person name="Warren W."/>
            <person name="Chinwalla A."/>
            <person name="Mardis E.R."/>
            <person name="Wilson R.K."/>
        </authorList>
    </citation>
    <scope>NUCLEOTIDE SEQUENCE [LARGE SCALE GENOMIC DNA]</scope>
    <source>
        <strain evidence="2">DSM 15176</strain>
    </source>
</reference>
<dbReference type="STRING" id="411471.SUBVAR_04532"/>
<evidence type="ECO:0000259" key="1">
    <source>
        <dbReference type="Pfam" id="PF02627"/>
    </source>
</evidence>
<dbReference type="Pfam" id="PF02627">
    <property type="entry name" value="CMD"/>
    <property type="match status" value="2"/>
</dbReference>
<dbReference type="PANTHER" id="PTHR33570:SF2">
    <property type="entry name" value="CARBOXYMUCONOLACTONE DECARBOXYLASE-LIKE DOMAIN-CONTAINING PROTEIN"/>
    <property type="match status" value="1"/>
</dbReference>
<protein>
    <submittedName>
        <fullName evidence="2">Alkylhydroperoxidase AhpD family core domain protein</fullName>
    </submittedName>
</protein>
<dbReference type="HOGENOM" id="CLU_070025_0_0_9"/>
<dbReference type="EMBL" id="ACBY02000014">
    <property type="protein sequence ID" value="EFB76911.1"/>
    <property type="molecule type" value="Genomic_DNA"/>
</dbReference>
<keyword evidence="3" id="KW-1185">Reference proteome</keyword>
<dbReference type="AlphaFoldDB" id="D1PKA1"/>
<dbReference type="GO" id="GO:0051920">
    <property type="term" value="F:peroxiredoxin activity"/>
    <property type="evidence" value="ECO:0007669"/>
    <property type="project" value="InterPro"/>
</dbReference>
<feature type="domain" description="Carboxymuconolactone decarboxylase-like" evidence="1">
    <location>
        <begin position="40"/>
        <end position="124"/>
    </location>
</feature>
<evidence type="ECO:0000313" key="2">
    <source>
        <dbReference type="EMBL" id="EFB76911.1"/>
    </source>
</evidence>
<comment type="caution">
    <text evidence="2">The sequence shown here is derived from an EMBL/GenBank/DDBJ whole genome shotgun (WGS) entry which is preliminary data.</text>
</comment>
<evidence type="ECO:0000313" key="3">
    <source>
        <dbReference type="Proteomes" id="UP000003438"/>
    </source>
</evidence>
<gene>
    <name evidence="2" type="ORF">SUBVAR_04532</name>
</gene>
<dbReference type="InterPro" id="IPR003779">
    <property type="entry name" value="CMD-like"/>
</dbReference>
<dbReference type="SUPFAM" id="SSF69118">
    <property type="entry name" value="AhpD-like"/>
    <property type="match status" value="1"/>
</dbReference>
<dbReference type="InterPro" id="IPR052512">
    <property type="entry name" value="4CMD/NDH-1_regulator"/>
</dbReference>
<sequence>MYTKQRSQEVFSMEDRIQRCAEKFGMLFGAAPAGEEGTDPEFMKILQRFIFGEVCYTGELSDEDRELVTVTVLAVNQTLPQLKAHVGAALNAGCTPVAIREAVYQCAPFIGFPKTLNAIAAMNEAFTAAGIALPLEPQGTVTEETRYETGLAVQAPLYGTEIADRYRDLPEVYAEAIPRFLTEFCFGDFASRNGLDEARRELLTVVMLAALGGAEVQVKAHVLGAEKAGNSRDRILAALVHAMPYMGIPRLFNALNAARAVWVQQA</sequence>
<feature type="domain" description="Carboxymuconolactone decarboxylase-like" evidence="1">
    <location>
        <begin position="177"/>
        <end position="259"/>
    </location>
</feature>
<accession>D1PKA1</accession>
<dbReference type="PANTHER" id="PTHR33570">
    <property type="entry name" value="4-CARBOXYMUCONOLACTONE DECARBOXYLASE FAMILY PROTEIN"/>
    <property type="match status" value="1"/>
</dbReference>
<proteinExistence type="predicted"/>